<proteinExistence type="predicted"/>
<evidence type="ECO:0000313" key="3">
    <source>
        <dbReference type="Proteomes" id="UP000887561"/>
    </source>
</evidence>
<dbReference type="Proteomes" id="UP000887561">
    <property type="component" value="Unplaced"/>
</dbReference>
<feature type="region of interest" description="Disordered" evidence="1">
    <location>
        <begin position="223"/>
        <end position="270"/>
    </location>
</feature>
<accession>A0A915N9S6</accession>
<protein>
    <submittedName>
        <fullName evidence="4">Uncharacterized protein</fullName>
    </submittedName>
</protein>
<name>A0A915N9S6_MELJA</name>
<evidence type="ECO:0000256" key="1">
    <source>
        <dbReference type="SAM" id="MobiDB-lite"/>
    </source>
</evidence>
<feature type="compositionally biased region" description="Basic residues" evidence="1">
    <location>
        <begin position="233"/>
        <end position="247"/>
    </location>
</feature>
<keyword evidence="2" id="KW-0732">Signal</keyword>
<evidence type="ECO:0000313" key="4">
    <source>
        <dbReference type="WBParaSite" id="scaffold8272_cov290.g12904"/>
    </source>
</evidence>
<dbReference type="WBParaSite" id="scaffold8272_cov290.g12904">
    <property type="protein sequence ID" value="scaffold8272_cov290.g12904"/>
    <property type="gene ID" value="scaffold8272_cov290.g12904"/>
</dbReference>
<keyword evidence="3" id="KW-1185">Reference proteome</keyword>
<reference evidence="4" key="1">
    <citation type="submission" date="2022-11" db="UniProtKB">
        <authorList>
            <consortium name="WormBaseParasite"/>
        </authorList>
    </citation>
    <scope>IDENTIFICATION</scope>
</reference>
<dbReference type="AlphaFoldDB" id="A0A915N9S6"/>
<feature type="compositionally biased region" description="Basic and acidic residues" evidence="1">
    <location>
        <begin position="248"/>
        <end position="269"/>
    </location>
</feature>
<sequence>MLSSINLIVLLFIFFYYISNVTPVGDTKSLESTASFGNWVDGKTDDEQTVITDVGSSNVENVDSNVDQDQGKPTDIFNNWFAFPKPDMGVSSNPIDDLNKWKMYQHSTSNESEDELFEIDISDPFPQKKLMSNESEEDLIEFDHRGSNITKNLEQTIADFEKASTSKALRTEEIEEEKVHIKEGAAIVKQNEGEEQVVRSSHISDQDIPHHPVQARGAQPEIVGDKGWSCKPKTVKSKKEKVRKQHKQHDNTKKTEGTMKDLIDQDKPMTKPKLWRRLNFLGC</sequence>
<evidence type="ECO:0000256" key="2">
    <source>
        <dbReference type="SAM" id="SignalP"/>
    </source>
</evidence>
<feature type="signal peptide" evidence="2">
    <location>
        <begin position="1"/>
        <end position="23"/>
    </location>
</feature>
<feature type="chain" id="PRO_5036675289" evidence="2">
    <location>
        <begin position="24"/>
        <end position="283"/>
    </location>
</feature>
<organism evidence="3 4">
    <name type="scientific">Meloidogyne javanica</name>
    <name type="common">Root-knot nematode worm</name>
    <dbReference type="NCBI Taxonomy" id="6303"/>
    <lineage>
        <taxon>Eukaryota</taxon>
        <taxon>Metazoa</taxon>
        <taxon>Ecdysozoa</taxon>
        <taxon>Nematoda</taxon>
        <taxon>Chromadorea</taxon>
        <taxon>Rhabditida</taxon>
        <taxon>Tylenchina</taxon>
        <taxon>Tylenchomorpha</taxon>
        <taxon>Tylenchoidea</taxon>
        <taxon>Meloidogynidae</taxon>
        <taxon>Meloidogyninae</taxon>
        <taxon>Meloidogyne</taxon>
        <taxon>Meloidogyne incognita group</taxon>
    </lineage>
</organism>